<comment type="caution">
    <text evidence="1">The sequence shown here is derived from an EMBL/GenBank/DDBJ whole genome shotgun (WGS) entry which is preliminary data.</text>
</comment>
<protein>
    <submittedName>
        <fullName evidence="1">Uncharacterized protein</fullName>
    </submittedName>
</protein>
<sequence length="131" mass="15210">MDQESVKKVTAFLEMLINRDGYAENLVEAGFRSITSDAIRMWVEEGVKLLPDGVKKLYFENPLVAPITRRVLIRHWRLVDHYLGHPEETLKKISSVNPQNAEVLRDRDVSEYVVKEVNDTYNYLKQFIGDS</sequence>
<evidence type="ECO:0000313" key="1">
    <source>
        <dbReference type="EMBL" id="PSN94331.1"/>
    </source>
</evidence>
<dbReference type="Proteomes" id="UP000240681">
    <property type="component" value="Unassembled WGS sequence"/>
</dbReference>
<dbReference type="EMBL" id="NEXK01000083">
    <property type="protein sequence ID" value="PSN94331.1"/>
    <property type="molecule type" value="Genomic_DNA"/>
</dbReference>
<organism evidence="1 2">
    <name type="scientific">Candidatus Marsarchaeota G2 archaeon ECH_B_SAG-C16</name>
    <dbReference type="NCBI Taxonomy" id="1978163"/>
    <lineage>
        <taxon>Archaea</taxon>
        <taxon>Candidatus Marsarchaeota</taxon>
        <taxon>Candidatus Marsarchaeota group 2</taxon>
    </lineage>
</organism>
<proteinExistence type="predicted"/>
<evidence type="ECO:0000313" key="2">
    <source>
        <dbReference type="Proteomes" id="UP000240681"/>
    </source>
</evidence>
<reference evidence="1 2" key="1">
    <citation type="submission" date="2017-04" db="EMBL/GenBank/DDBJ databases">
        <title>Novel microbial lineages endemic to geothermal iron-oxide mats fill important gaps in the evolutionary history of Archaea.</title>
        <authorList>
            <person name="Jay Z.J."/>
            <person name="Beam J.P."/>
            <person name="Dlakic M."/>
            <person name="Rusch D.B."/>
            <person name="Kozubal M.A."/>
            <person name="Inskeep W.P."/>
        </authorList>
    </citation>
    <scope>NUCLEOTIDE SEQUENCE [LARGE SCALE GENOMIC DNA]</scope>
    <source>
        <strain evidence="1">ECH_B_SAG-C16</strain>
    </source>
</reference>
<accession>A0A2R6B6P3</accession>
<dbReference type="AlphaFoldDB" id="A0A2R6B6P3"/>
<name>A0A2R6B6P3_9ARCH</name>
<gene>
    <name evidence="1" type="ORF">B9Q09_04310</name>
</gene>